<dbReference type="EMBL" id="JAHLQF010000002">
    <property type="protein sequence ID" value="MBU5484230.1"/>
    <property type="molecule type" value="Genomic_DNA"/>
</dbReference>
<organism evidence="2 3">
    <name type="scientific">Clostridium mobile</name>
    <dbReference type="NCBI Taxonomy" id="2841512"/>
    <lineage>
        <taxon>Bacteria</taxon>
        <taxon>Bacillati</taxon>
        <taxon>Bacillota</taxon>
        <taxon>Clostridia</taxon>
        <taxon>Eubacteriales</taxon>
        <taxon>Clostridiaceae</taxon>
        <taxon>Clostridium</taxon>
    </lineage>
</organism>
<comment type="caution">
    <text evidence="2">The sequence shown here is derived from an EMBL/GenBank/DDBJ whole genome shotgun (WGS) entry which is preliminary data.</text>
</comment>
<reference evidence="2 3" key="1">
    <citation type="submission" date="2021-06" db="EMBL/GenBank/DDBJ databases">
        <authorList>
            <person name="Sun Q."/>
            <person name="Li D."/>
        </authorList>
    </citation>
    <scope>NUCLEOTIDE SEQUENCE [LARGE SCALE GENOMIC DNA]</scope>
    <source>
        <strain evidence="2 3">MSJ-11</strain>
    </source>
</reference>
<dbReference type="InterPro" id="IPR025334">
    <property type="entry name" value="DUF4240"/>
</dbReference>
<protein>
    <submittedName>
        <fullName evidence="2">DUF4240 domain-containing protein</fullName>
    </submittedName>
</protein>
<evidence type="ECO:0000259" key="1">
    <source>
        <dbReference type="Pfam" id="PF14024"/>
    </source>
</evidence>
<dbReference type="RefSeq" id="WP_216438718.1">
    <property type="nucleotide sequence ID" value="NZ_JAHLQF010000002.1"/>
</dbReference>
<dbReference type="Proteomes" id="UP000726170">
    <property type="component" value="Unassembled WGS sequence"/>
</dbReference>
<accession>A0ABS6EG89</accession>
<name>A0ABS6EG89_9CLOT</name>
<sequence length="147" mass="17242">MKKNQFWKIIKMLDWSNEGDDDKVLAPVIQYLSEQSDEEIFDFENIMSKLLYDIDSKKIAMQLYGTLELFSNDLFLYQRCVAIVNGQGYYSSILYGGRTLDPDLEFESILYVPIKAWAKKHQQDTSNYPHIAEPSYESCSNEELWKN</sequence>
<keyword evidence="3" id="KW-1185">Reference proteome</keyword>
<gene>
    <name evidence="2" type="ORF">KQI86_07795</name>
</gene>
<evidence type="ECO:0000313" key="2">
    <source>
        <dbReference type="EMBL" id="MBU5484230.1"/>
    </source>
</evidence>
<proteinExistence type="predicted"/>
<dbReference type="Pfam" id="PF14024">
    <property type="entry name" value="DUF4240"/>
    <property type="match status" value="1"/>
</dbReference>
<feature type="domain" description="DUF4240" evidence="1">
    <location>
        <begin position="1"/>
        <end position="117"/>
    </location>
</feature>
<evidence type="ECO:0000313" key="3">
    <source>
        <dbReference type="Proteomes" id="UP000726170"/>
    </source>
</evidence>